<sequence length="364" mass="41354">MRNANGMGGITKLSGNRRRPFWVRITTGWEINEETGKAKQLTSTLGYYASRKEAMIALAEYHQNPIDLTRKTLTFAEVWDIWTPPHFKKYPSSAAGLRSAYKRCAPLYDMQMADIKKVHMQDILDGMNHMSEESQGKVKSIFKNAFKYCIENDVVTKDYSQFLVITPPKKKKAAKEKFFTAEELGIVFGSQDFAVQFPTGKKSYAELRLADTVLIMLYTGMRIGELLGVKTEDVDLAQRIIHVRGTKTENADRIVPIHRELAPILSKRLDGEHLIENANGKPIKYDQYKKHFFDPYMESLGVSHTPHALRHTFVSLMDSCGVSSNSVVLKRIVGHSNSNVTEHYTHKDINDLIEAIDKLQVNIV</sequence>
<dbReference type="Gene3D" id="1.10.443.10">
    <property type="entry name" value="Intergrase catalytic core"/>
    <property type="match status" value="1"/>
</dbReference>
<evidence type="ECO:0000256" key="1">
    <source>
        <dbReference type="ARBA" id="ARBA00008857"/>
    </source>
</evidence>
<dbReference type="CDD" id="cd00397">
    <property type="entry name" value="DNA_BRE_C"/>
    <property type="match status" value="1"/>
</dbReference>
<comment type="similarity">
    <text evidence="1">Belongs to the 'phage' integrase family.</text>
</comment>
<evidence type="ECO:0000313" key="7">
    <source>
        <dbReference type="Proteomes" id="UP000005835"/>
    </source>
</evidence>
<keyword evidence="7" id="KW-1185">Reference proteome</keyword>
<dbReference type="InterPro" id="IPR002104">
    <property type="entry name" value="Integrase_catalytic"/>
</dbReference>
<dbReference type="InterPro" id="IPR013762">
    <property type="entry name" value="Integrase-like_cat_sf"/>
</dbReference>
<proteinExistence type="inferred from homology"/>
<keyword evidence="2" id="KW-0229">DNA integration</keyword>
<feature type="domain" description="Tyr recombinase" evidence="5">
    <location>
        <begin position="174"/>
        <end position="357"/>
    </location>
</feature>
<evidence type="ECO:0000256" key="4">
    <source>
        <dbReference type="ARBA" id="ARBA00023172"/>
    </source>
</evidence>
<dbReference type="Pfam" id="PF00589">
    <property type="entry name" value="Phage_integrase"/>
    <property type="match status" value="1"/>
</dbReference>
<keyword evidence="4" id="KW-0233">DNA recombination</keyword>
<evidence type="ECO:0000313" key="6">
    <source>
        <dbReference type="EMBL" id="EKB32173.1"/>
    </source>
</evidence>
<organism evidence="6 7">
    <name type="scientific">Sutterella wadsworthensis 2_1_59BFAA</name>
    <dbReference type="NCBI Taxonomy" id="742823"/>
    <lineage>
        <taxon>Bacteria</taxon>
        <taxon>Pseudomonadati</taxon>
        <taxon>Pseudomonadota</taxon>
        <taxon>Betaproteobacteria</taxon>
        <taxon>Burkholderiales</taxon>
        <taxon>Sutterellaceae</taxon>
        <taxon>Sutterella</taxon>
    </lineage>
</organism>
<name>K1K016_9BURK</name>
<evidence type="ECO:0000256" key="3">
    <source>
        <dbReference type="ARBA" id="ARBA00023125"/>
    </source>
</evidence>
<keyword evidence="3" id="KW-0238">DNA-binding</keyword>
<dbReference type="eggNOG" id="COG0582">
    <property type="taxonomic scope" value="Bacteria"/>
</dbReference>
<dbReference type="PANTHER" id="PTHR30349">
    <property type="entry name" value="PHAGE INTEGRASE-RELATED"/>
    <property type="match status" value="1"/>
</dbReference>
<protein>
    <recommendedName>
        <fullName evidence="5">Tyr recombinase domain-containing protein</fullName>
    </recommendedName>
</protein>
<accession>K1K016</accession>
<dbReference type="GO" id="GO:0003677">
    <property type="term" value="F:DNA binding"/>
    <property type="evidence" value="ECO:0007669"/>
    <property type="project" value="UniProtKB-KW"/>
</dbReference>
<dbReference type="GO" id="GO:0015074">
    <property type="term" value="P:DNA integration"/>
    <property type="evidence" value="ECO:0007669"/>
    <property type="project" value="UniProtKB-KW"/>
</dbReference>
<dbReference type="Proteomes" id="UP000005835">
    <property type="component" value="Unassembled WGS sequence"/>
</dbReference>
<dbReference type="Gene3D" id="1.10.150.130">
    <property type="match status" value="1"/>
</dbReference>
<dbReference type="GO" id="GO:0006310">
    <property type="term" value="P:DNA recombination"/>
    <property type="evidence" value="ECO:0007669"/>
    <property type="project" value="UniProtKB-KW"/>
</dbReference>
<dbReference type="InterPro" id="IPR010998">
    <property type="entry name" value="Integrase_recombinase_N"/>
</dbReference>
<evidence type="ECO:0000259" key="5">
    <source>
        <dbReference type="PROSITE" id="PS51898"/>
    </source>
</evidence>
<dbReference type="SUPFAM" id="SSF56349">
    <property type="entry name" value="DNA breaking-rejoining enzymes"/>
    <property type="match status" value="1"/>
</dbReference>
<gene>
    <name evidence="6" type="ORF">HMPREF9465_00188</name>
</gene>
<evidence type="ECO:0000256" key="2">
    <source>
        <dbReference type="ARBA" id="ARBA00022908"/>
    </source>
</evidence>
<dbReference type="HOGENOM" id="CLU_027562_1_1_4"/>
<dbReference type="RefSeq" id="WP_005433236.1">
    <property type="nucleotide sequence ID" value="NZ_JH815513.1"/>
</dbReference>
<dbReference type="PANTHER" id="PTHR30349:SF41">
    <property type="entry name" value="INTEGRASE_RECOMBINASE PROTEIN MJ0367-RELATED"/>
    <property type="match status" value="1"/>
</dbReference>
<dbReference type="PATRIC" id="fig|742823.3.peg.185"/>
<dbReference type="PROSITE" id="PS51898">
    <property type="entry name" value="TYR_RECOMBINASE"/>
    <property type="match status" value="1"/>
</dbReference>
<dbReference type="InterPro" id="IPR050090">
    <property type="entry name" value="Tyrosine_recombinase_XerCD"/>
</dbReference>
<reference evidence="6 7" key="1">
    <citation type="submission" date="2012-05" db="EMBL/GenBank/DDBJ databases">
        <title>The Genome Sequence of Sutterella wadsworthensis 2_1_59BFAA.</title>
        <authorList>
            <consortium name="The Broad Institute Genome Sequencing Platform"/>
            <person name="Earl A."/>
            <person name="Ward D."/>
            <person name="Feldgarden M."/>
            <person name="Gevers D."/>
            <person name="Daigneault M."/>
            <person name="Strauss J."/>
            <person name="Allen-Vercoe E."/>
            <person name="Walker B."/>
            <person name="Young S.K."/>
            <person name="Zeng Q."/>
            <person name="Gargeya S."/>
            <person name="Fitzgerald M."/>
            <person name="Haas B."/>
            <person name="Abouelleil A."/>
            <person name="Alvarado L."/>
            <person name="Arachchi H.M."/>
            <person name="Berlin A.M."/>
            <person name="Chapman S.B."/>
            <person name="Goldberg J."/>
            <person name="Griggs A."/>
            <person name="Gujja S."/>
            <person name="Hansen M."/>
            <person name="Howarth C."/>
            <person name="Imamovic A."/>
            <person name="Larimer J."/>
            <person name="McCowen C."/>
            <person name="Montmayeur A."/>
            <person name="Murphy C."/>
            <person name="Neiman D."/>
            <person name="Pearson M."/>
            <person name="Priest M."/>
            <person name="Roberts A."/>
            <person name="Saif S."/>
            <person name="Shea T."/>
            <person name="Sisk P."/>
            <person name="Sykes S."/>
            <person name="Wortman J."/>
            <person name="Nusbaum C."/>
            <person name="Birren B."/>
        </authorList>
    </citation>
    <scope>NUCLEOTIDE SEQUENCE [LARGE SCALE GENOMIC DNA]</scope>
    <source>
        <strain evidence="6 7">2_1_59BFAA</strain>
    </source>
</reference>
<dbReference type="AlphaFoldDB" id="K1K016"/>
<dbReference type="InterPro" id="IPR011010">
    <property type="entry name" value="DNA_brk_join_enz"/>
</dbReference>
<dbReference type="STRING" id="742823.HMPREF9465_00188"/>
<dbReference type="EMBL" id="ADMG01000007">
    <property type="protein sequence ID" value="EKB32173.1"/>
    <property type="molecule type" value="Genomic_DNA"/>
</dbReference>
<comment type="caution">
    <text evidence="6">The sequence shown here is derived from an EMBL/GenBank/DDBJ whole genome shotgun (WGS) entry which is preliminary data.</text>
</comment>